<feature type="domain" description="UBA" evidence="1">
    <location>
        <begin position="26"/>
        <end position="66"/>
    </location>
</feature>
<dbReference type="AlphaFoldDB" id="A0A183DCP7"/>
<dbReference type="SUPFAM" id="SSF46934">
    <property type="entry name" value="UBA-like"/>
    <property type="match status" value="1"/>
</dbReference>
<dbReference type="PROSITE" id="PS50030">
    <property type="entry name" value="UBA"/>
    <property type="match status" value="1"/>
</dbReference>
<keyword evidence="3" id="KW-1185">Reference proteome</keyword>
<dbReference type="SMART" id="SM00165">
    <property type="entry name" value="UBA"/>
    <property type="match status" value="1"/>
</dbReference>
<dbReference type="InterPro" id="IPR009060">
    <property type="entry name" value="UBA-like_sf"/>
</dbReference>
<gene>
    <name evidence="2" type="ORF">GPUH_LOCUS6488</name>
</gene>
<reference evidence="2 3" key="2">
    <citation type="submission" date="2018-11" db="EMBL/GenBank/DDBJ databases">
        <authorList>
            <consortium name="Pathogen Informatics"/>
        </authorList>
    </citation>
    <scope>NUCLEOTIDE SEQUENCE [LARGE SCALE GENOMIC DNA]</scope>
</reference>
<dbReference type="EMBL" id="UYRT01015322">
    <property type="protein sequence ID" value="VDK54926.1"/>
    <property type="molecule type" value="Genomic_DNA"/>
</dbReference>
<dbReference type="Gene3D" id="1.10.8.10">
    <property type="entry name" value="DNA helicase RuvA subunit, C-terminal domain"/>
    <property type="match status" value="1"/>
</dbReference>
<dbReference type="Pfam" id="PF00627">
    <property type="entry name" value="UBA"/>
    <property type="match status" value="1"/>
</dbReference>
<proteinExistence type="predicted"/>
<sequence>MLLFVTALPSCCPPDAPNDLFDFAEEVDSAKLASLMSLGFEEAAARAMLIQCGHDVEAAAAKLFAKQSASS</sequence>
<dbReference type="Proteomes" id="UP000271098">
    <property type="component" value="Unassembled WGS sequence"/>
</dbReference>
<evidence type="ECO:0000313" key="4">
    <source>
        <dbReference type="WBParaSite" id="GPUH_0000649701-mRNA-1"/>
    </source>
</evidence>
<evidence type="ECO:0000259" key="1">
    <source>
        <dbReference type="PROSITE" id="PS50030"/>
    </source>
</evidence>
<organism evidence="4">
    <name type="scientific">Gongylonema pulchrum</name>
    <dbReference type="NCBI Taxonomy" id="637853"/>
    <lineage>
        <taxon>Eukaryota</taxon>
        <taxon>Metazoa</taxon>
        <taxon>Ecdysozoa</taxon>
        <taxon>Nematoda</taxon>
        <taxon>Chromadorea</taxon>
        <taxon>Rhabditida</taxon>
        <taxon>Spirurina</taxon>
        <taxon>Spiruromorpha</taxon>
        <taxon>Spiruroidea</taxon>
        <taxon>Gongylonematidae</taxon>
        <taxon>Gongylonema</taxon>
    </lineage>
</organism>
<accession>A0A183DCP7</accession>
<name>A0A183DCP7_9BILA</name>
<dbReference type="InterPro" id="IPR015940">
    <property type="entry name" value="UBA"/>
</dbReference>
<dbReference type="WBParaSite" id="GPUH_0000649701-mRNA-1">
    <property type="protein sequence ID" value="GPUH_0000649701-mRNA-1"/>
    <property type="gene ID" value="GPUH_0000649701"/>
</dbReference>
<evidence type="ECO:0000313" key="2">
    <source>
        <dbReference type="EMBL" id="VDK54926.1"/>
    </source>
</evidence>
<evidence type="ECO:0000313" key="3">
    <source>
        <dbReference type="Proteomes" id="UP000271098"/>
    </source>
</evidence>
<dbReference type="CDD" id="cd14291">
    <property type="entry name" value="UBA1_NUB1_like"/>
    <property type="match status" value="1"/>
</dbReference>
<reference evidence="4" key="1">
    <citation type="submission" date="2016-06" db="UniProtKB">
        <authorList>
            <consortium name="WormBaseParasite"/>
        </authorList>
    </citation>
    <scope>IDENTIFICATION</scope>
</reference>
<protein>
    <submittedName>
        <fullName evidence="4">UBA domain-containing protein</fullName>
    </submittedName>
</protein>